<evidence type="ECO:0000256" key="1">
    <source>
        <dbReference type="SAM" id="SignalP"/>
    </source>
</evidence>
<evidence type="ECO:0000313" key="3">
    <source>
        <dbReference type="EMBL" id="MTV54444.1"/>
    </source>
</evidence>
<dbReference type="EMBL" id="WNKZ01000051">
    <property type="protein sequence ID" value="MTV54444.1"/>
    <property type="molecule type" value="Genomic_DNA"/>
</dbReference>
<reference evidence="2" key="1">
    <citation type="journal article" date="2014" name="Int. J. Syst. Evol. Microbiol.">
        <title>Complete genome of a new Firmicutes species belonging to the dominant human colonic microbiota ('Ruminococcus bicirculans') reveals two chromosomes and a selective capacity to utilize plant glucans.</title>
        <authorList>
            <consortium name="NISC Comparative Sequencing Program"/>
            <person name="Wegmann U."/>
            <person name="Louis P."/>
            <person name="Goesmann A."/>
            <person name="Henrissat B."/>
            <person name="Duncan S.H."/>
            <person name="Flint H.J."/>
        </authorList>
    </citation>
    <scope>NUCLEOTIDE SEQUENCE</scope>
    <source>
        <strain evidence="2">CGMCC 1.15931</strain>
    </source>
</reference>
<organism evidence="3 4">
    <name type="scientific">Pseudoduganella buxea</name>
    <dbReference type="NCBI Taxonomy" id="1949069"/>
    <lineage>
        <taxon>Bacteria</taxon>
        <taxon>Pseudomonadati</taxon>
        <taxon>Pseudomonadota</taxon>
        <taxon>Betaproteobacteria</taxon>
        <taxon>Burkholderiales</taxon>
        <taxon>Oxalobacteraceae</taxon>
        <taxon>Telluria group</taxon>
        <taxon>Pseudoduganella</taxon>
    </lineage>
</organism>
<dbReference type="Proteomes" id="UP000622638">
    <property type="component" value="Unassembled WGS sequence"/>
</dbReference>
<evidence type="ECO:0000313" key="2">
    <source>
        <dbReference type="EMBL" id="GGC05406.1"/>
    </source>
</evidence>
<keyword evidence="5" id="KW-1185">Reference proteome</keyword>
<evidence type="ECO:0000313" key="5">
    <source>
        <dbReference type="Proteomes" id="UP000622638"/>
    </source>
</evidence>
<comment type="caution">
    <text evidence="3">The sequence shown here is derived from an EMBL/GenBank/DDBJ whole genome shotgun (WGS) entry which is preliminary data.</text>
</comment>
<sequence>MKRGPLLLTNALLSVLALLGAATAHAADLPAYPFVSTSGKAQAWLPPDIGELRFETGAQHTDAGVAGATLAELSAAIAQVLAEHGIPDADIDSSDLAMKTVELSKPAADGAIRAHAVARHYAVRVRDLARWPGLVAAMLARDHVDSISASFDRTNSAQLDRDLMAQAAQDARANGALLAQSFGRQLGPATAIARGPLERVSAPFVATQPGHSRSAQAAPAAGSYAVPPSIPFAQSVTAIFRLQ</sequence>
<dbReference type="PANTHER" id="PTHR34387">
    <property type="entry name" value="SLR1258 PROTEIN"/>
    <property type="match status" value="1"/>
</dbReference>
<reference evidence="2" key="4">
    <citation type="submission" date="2024-05" db="EMBL/GenBank/DDBJ databases">
        <authorList>
            <person name="Sun Q."/>
            <person name="Zhou Y."/>
        </authorList>
    </citation>
    <scope>NUCLEOTIDE SEQUENCE</scope>
    <source>
        <strain evidence="2">CGMCC 1.15931</strain>
    </source>
</reference>
<dbReference type="OrthoDB" id="8701624at2"/>
<reference evidence="5" key="2">
    <citation type="journal article" date="2019" name="Int. J. Syst. Evol. Microbiol.">
        <title>The Global Catalogue of Microorganisms (GCM) 10K type strain sequencing project: providing services to taxonomists for standard genome sequencing and annotation.</title>
        <authorList>
            <consortium name="The Broad Institute Genomics Platform"/>
            <consortium name="The Broad Institute Genome Sequencing Center for Infectious Disease"/>
            <person name="Wu L."/>
            <person name="Ma J."/>
        </authorList>
    </citation>
    <scope>NUCLEOTIDE SEQUENCE [LARGE SCALE GENOMIC DNA]</scope>
    <source>
        <strain evidence="5">CGMCC 1.15931</strain>
    </source>
</reference>
<dbReference type="GO" id="GO:0006974">
    <property type="term" value="P:DNA damage response"/>
    <property type="evidence" value="ECO:0007669"/>
    <property type="project" value="TreeGrafter"/>
</dbReference>
<dbReference type="Gene3D" id="3.30.110.170">
    <property type="entry name" value="Protein of unknown function (DUF541), domain 1"/>
    <property type="match status" value="1"/>
</dbReference>
<protein>
    <submittedName>
        <fullName evidence="3">DUF541 domain-containing protein</fullName>
    </submittedName>
</protein>
<gene>
    <name evidence="2" type="ORF">GCM10011572_29130</name>
    <name evidence="3" type="ORF">GM672_17060</name>
</gene>
<dbReference type="InterPro" id="IPR007497">
    <property type="entry name" value="SIMPL/DUF541"/>
</dbReference>
<feature type="signal peptide" evidence="1">
    <location>
        <begin position="1"/>
        <end position="26"/>
    </location>
</feature>
<dbReference type="Pfam" id="PF04402">
    <property type="entry name" value="SIMPL"/>
    <property type="match status" value="1"/>
</dbReference>
<evidence type="ECO:0000313" key="4">
    <source>
        <dbReference type="Proteomes" id="UP000430634"/>
    </source>
</evidence>
<reference evidence="3 4" key="3">
    <citation type="submission" date="2019-11" db="EMBL/GenBank/DDBJ databases">
        <title>Type strains purchased from KCTC, JCM and DSMZ.</title>
        <authorList>
            <person name="Lu H."/>
        </authorList>
    </citation>
    <scope>NUCLEOTIDE SEQUENCE [LARGE SCALE GENOMIC DNA]</scope>
    <source>
        <strain evidence="3 4">KCTC 52429</strain>
    </source>
</reference>
<proteinExistence type="predicted"/>
<dbReference type="RefSeq" id="WP_155471737.1">
    <property type="nucleotide sequence ID" value="NZ_BMKG01000011.1"/>
</dbReference>
<dbReference type="InterPro" id="IPR052022">
    <property type="entry name" value="26kDa_periplasmic_antigen"/>
</dbReference>
<dbReference type="EMBL" id="BMKG01000011">
    <property type="protein sequence ID" value="GGC05406.1"/>
    <property type="molecule type" value="Genomic_DNA"/>
</dbReference>
<accession>A0A6I3SZC1</accession>
<dbReference type="AlphaFoldDB" id="A0A6I3SZC1"/>
<dbReference type="PANTHER" id="PTHR34387:SF2">
    <property type="entry name" value="SLR1258 PROTEIN"/>
    <property type="match status" value="1"/>
</dbReference>
<feature type="chain" id="PRO_5026090819" evidence="1">
    <location>
        <begin position="27"/>
        <end position="243"/>
    </location>
</feature>
<dbReference type="Proteomes" id="UP000430634">
    <property type="component" value="Unassembled WGS sequence"/>
</dbReference>
<name>A0A6I3SZC1_9BURK</name>
<dbReference type="Gene3D" id="3.30.70.2970">
    <property type="entry name" value="Protein of unknown function (DUF541), domain 2"/>
    <property type="match status" value="1"/>
</dbReference>
<keyword evidence="1" id="KW-0732">Signal</keyword>